<evidence type="ECO:0000256" key="4">
    <source>
        <dbReference type="ARBA" id="ARBA00023128"/>
    </source>
</evidence>
<organism evidence="9 10">
    <name type="scientific">Albula glossodonta</name>
    <name type="common">roundjaw bonefish</name>
    <dbReference type="NCBI Taxonomy" id="121402"/>
    <lineage>
        <taxon>Eukaryota</taxon>
        <taxon>Metazoa</taxon>
        <taxon>Chordata</taxon>
        <taxon>Craniata</taxon>
        <taxon>Vertebrata</taxon>
        <taxon>Euteleostomi</taxon>
        <taxon>Actinopterygii</taxon>
        <taxon>Neopterygii</taxon>
        <taxon>Teleostei</taxon>
        <taxon>Albuliformes</taxon>
        <taxon>Albulidae</taxon>
        <taxon>Albula</taxon>
    </lineage>
</organism>
<evidence type="ECO:0000256" key="2">
    <source>
        <dbReference type="ARBA" id="ARBA00007102"/>
    </source>
</evidence>
<evidence type="ECO:0000256" key="3">
    <source>
        <dbReference type="ARBA" id="ARBA00022980"/>
    </source>
</evidence>
<evidence type="ECO:0000313" key="10">
    <source>
        <dbReference type="Proteomes" id="UP000824540"/>
    </source>
</evidence>
<dbReference type="PANTHER" id="PTHR13334:SF4">
    <property type="entry name" value="SMALL RIBOSOMAL SUBUNIT PROTEIN US10M"/>
    <property type="match status" value="1"/>
</dbReference>
<evidence type="ECO:0000256" key="7">
    <source>
        <dbReference type="ARBA" id="ARBA00035544"/>
    </source>
</evidence>
<protein>
    <recommendedName>
        <fullName evidence="6">Small ribosomal subunit protein uS10m</fullName>
    </recommendedName>
    <alternativeName>
        <fullName evidence="7">28S ribosomal protein S10, mitochondrial</fullName>
    </alternativeName>
</protein>
<dbReference type="Proteomes" id="UP000824540">
    <property type="component" value="Unassembled WGS sequence"/>
</dbReference>
<keyword evidence="5" id="KW-0687">Ribonucleoprotein</keyword>
<dbReference type="HAMAP" id="MF_00508">
    <property type="entry name" value="Ribosomal_uS10"/>
    <property type="match status" value="1"/>
</dbReference>
<dbReference type="GO" id="GO:0005763">
    <property type="term" value="C:mitochondrial small ribosomal subunit"/>
    <property type="evidence" value="ECO:0007669"/>
    <property type="project" value="InterPro"/>
</dbReference>
<sequence>MYCWFNQFPEGHQIPLRKRSCLYPYRILSRHLISGCKSQSLRHKSPQPLYLSLLASVPLVIESLHFVDGSCFVSQITVTDEPDALNQTVSVLVKGHDRAVLDSYQFFATMAARELGIRIGNVYEPEKRIHRLSVLKSVHIFKKHRVQYEMRTHYRCIELEHVTGSTAKVYLEYIQRNLPEGVAMEVTKVCRLREWTMHFCLQGELQSEFKNFLNLPLLAHKDVKLAYLGCWVVSVPC</sequence>
<comment type="similarity">
    <text evidence="2">Belongs to the universal ribosomal protein uS10 family.</text>
</comment>
<dbReference type="Gene3D" id="3.30.70.600">
    <property type="entry name" value="Ribosomal protein S10 domain"/>
    <property type="match status" value="1"/>
</dbReference>
<dbReference type="AlphaFoldDB" id="A0A8T2N123"/>
<feature type="domain" description="Small ribosomal subunit protein uS10" evidence="8">
    <location>
        <begin position="90"/>
        <end position="187"/>
    </location>
</feature>
<proteinExistence type="inferred from homology"/>
<evidence type="ECO:0000259" key="8">
    <source>
        <dbReference type="SMART" id="SM01403"/>
    </source>
</evidence>
<comment type="caution">
    <text evidence="9">The sequence shown here is derived from an EMBL/GenBank/DDBJ whole genome shotgun (WGS) entry which is preliminary data.</text>
</comment>
<gene>
    <name evidence="9" type="ORF">JZ751_009150</name>
</gene>
<comment type="subcellular location">
    <subcellularLocation>
        <location evidence="1">Mitochondrion</location>
    </subcellularLocation>
</comment>
<dbReference type="EMBL" id="JAFBMS010000163">
    <property type="protein sequence ID" value="KAG9334115.1"/>
    <property type="molecule type" value="Genomic_DNA"/>
</dbReference>
<reference evidence="9" key="1">
    <citation type="thesis" date="2021" institute="BYU ScholarsArchive" country="Provo, UT, USA">
        <title>Applications of and Algorithms for Genome Assembly and Genomic Analyses with an Emphasis on Marine Teleosts.</title>
        <authorList>
            <person name="Pickett B.D."/>
        </authorList>
    </citation>
    <scope>NUCLEOTIDE SEQUENCE</scope>
    <source>
        <strain evidence="9">HI-2016</strain>
    </source>
</reference>
<dbReference type="SMART" id="SM01403">
    <property type="entry name" value="Ribosomal_S10"/>
    <property type="match status" value="1"/>
</dbReference>
<evidence type="ECO:0000256" key="6">
    <source>
        <dbReference type="ARBA" id="ARBA00035261"/>
    </source>
</evidence>
<keyword evidence="3" id="KW-0689">Ribosomal protein</keyword>
<name>A0A8T2N123_9TELE</name>
<keyword evidence="4" id="KW-0496">Mitochondrion</keyword>
<dbReference type="Pfam" id="PF00338">
    <property type="entry name" value="Ribosomal_S10"/>
    <property type="match status" value="1"/>
</dbReference>
<dbReference type="InterPro" id="IPR001848">
    <property type="entry name" value="Ribosomal_uS10"/>
</dbReference>
<dbReference type="GO" id="GO:0003735">
    <property type="term" value="F:structural constituent of ribosome"/>
    <property type="evidence" value="ECO:0007669"/>
    <property type="project" value="InterPro"/>
</dbReference>
<evidence type="ECO:0000256" key="1">
    <source>
        <dbReference type="ARBA" id="ARBA00004173"/>
    </source>
</evidence>
<dbReference type="SUPFAM" id="SSF54999">
    <property type="entry name" value="Ribosomal protein S10"/>
    <property type="match status" value="1"/>
</dbReference>
<dbReference type="InterPro" id="IPR040055">
    <property type="entry name" value="Ribosomal_uS10m"/>
</dbReference>
<dbReference type="InterPro" id="IPR036838">
    <property type="entry name" value="Ribosomal_uS10_dom_sf"/>
</dbReference>
<dbReference type="InterPro" id="IPR027486">
    <property type="entry name" value="Ribosomal_uS10_dom"/>
</dbReference>
<evidence type="ECO:0000313" key="9">
    <source>
        <dbReference type="EMBL" id="KAG9334115.1"/>
    </source>
</evidence>
<dbReference type="PANTHER" id="PTHR13334">
    <property type="entry name" value="MITOCHONDRIAL 28S RIBOSOMAL PROTEIN S10"/>
    <property type="match status" value="1"/>
</dbReference>
<keyword evidence="10" id="KW-1185">Reference proteome</keyword>
<evidence type="ECO:0000256" key="5">
    <source>
        <dbReference type="ARBA" id="ARBA00023274"/>
    </source>
</evidence>
<dbReference type="OrthoDB" id="366214at2759"/>
<dbReference type="GO" id="GO:0006412">
    <property type="term" value="P:translation"/>
    <property type="evidence" value="ECO:0007669"/>
    <property type="project" value="InterPro"/>
</dbReference>
<accession>A0A8T2N123</accession>